<evidence type="ECO:0000256" key="2">
    <source>
        <dbReference type="ARBA" id="ARBA00006279"/>
    </source>
</evidence>
<accession>B0Y560</accession>
<evidence type="ECO:0000256" key="7">
    <source>
        <dbReference type="RuleBase" id="RU365065"/>
    </source>
</evidence>
<evidence type="ECO:0000256" key="5">
    <source>
        <dbReference type="ARBA" id="ARBA00022989"/>
    </source>
</evidence>
<dbReference type="VEuPathDB" id="FungiDB:AFUB_071500"/>
<feature type="region of interest" description="Disordered" evidence="8">
    <location>
        <begin position="1"/>
        <end position="21"/>
    </location>
</feature>
<comment type="subcellular location">
    <subcellularLocation>
        <location evidence="1 7">Membrane</location>
        <topology evidence="1 7">Multi-pass membrane protein</topology>
    </subcellularLocation>
</comment>
<comment type="similarity">
    <text evidence="2 7">Belongs to the ferroportin (FP) (TC 2.A.100) family. SLC40A subfamily.</text>
</comment>
<evidence type="ECO:0000256" key="3">
    <source>
        <dbReference type="ARBA" id="ARBA00022448"/>
    </source>
</evidence>
<comment type="caution">
    <text evidence="7">Lacks conserved residue(s) required for the propagation of feature annotation.</text>
</comment>
<dbReference type="SUPFAM" id="SSF103473">
    <property type="entry name" value="MFS general substrate transporter"/>
    <property type="match status" value="1"/>
</dbReference>
<sequence length="475" mass="52466">MATYWRKQSAPDERTPLISSNTETAGTLRSTSVQECDDHVPAKIAYRLYVSHFLSTWNSRVFEFGAVLYLASIYPGTLLPMSVYALSRGLAAILFAPAVGYYIDVGNRLQVVRLSIVLQRVVVAASCAIFYLLAIGLPMRSVVDTCLLATLALLACVEKLCSVLNLVSVERDWVVVVAEKDHGSLKTMNAQMRRIDLICKLIGPLFIALIDGISTKTAILINLGMNVCSVVVEYFSIAKVYYDVPELQQPKPAANGGLSSRETEQQSFLRQCWSRCCGLAQKSFGDFGFYFRHRYFLPSFAGALLYLTVLSFAGQMVTWLLSAGYDSVQIGIARTLSVAFERFVDQPLISASGLVGGTILSRLGLRGFDLCAQILVQEGVEAEVRGTFSSIEAAWQNAFEICTYVSTIVFSRPDQFRWPALISVISVGTAGLLYTVFVRMQRGHLLHIPKWFASQGGPQRSRERCIERISSSSDL</sequence>
<dbReference type="AlphaFoldDB" id="B0Y560"/>
<keyword evidence="3 7" id="KW-0813">Transport</keyword>
<evidence type="ECO:0000256" key="4">
    <source>
        <dbReference type="ARBA" id="ARBA00022692"/>
    </source>
</evidence>
<comment type="function">
    <text evidence="7">May be involved in iron transport and iron homeostasis.</text>
</comment>
<protein>
    <recommendedName>
        <fullName evidence="7">Solute carrier family 40 member</fullName>
    </recommendedName>
</protein>
<dbReference type="GO" id="GO:0016020">
    <property type="term" value="C:membrane"/>
    <property type="evidence" value="ECO:0007669"/>
    <property type="project" value="UniProtKB-SubCell"/>
</dbReference>
<reference evidence="9 10" key="1">
    <citation type="journal article" date="2008" name="PLoS Genet.">
        <title>Genomic islands in the pathogenic filamentous fungus Aspergillus fumigatus.</title>
        <authorList>
            <person name="Fedorova N.D."/>
            <person name="Khaldi N."/>
            <person name="Joardar V.S."/>
            <person name="Maiti R."/>
            <person name="Amedeo P."/>
            <person name="Anderson M.J."/>
            <person name="Crabtree J."/>
            <person name="Silva J.C."/>
            <person name="Badger J.H."/>
            <person name="Albarraq A."/>
            <person name="Angiuoli S."/>
            <person name="Bussey H."/>
            <person name="Bowyer P."/>
            <person name="Cotty P.J."/>
            <person name="Dyer P.S."/>
            <person name="Egan A."/>
            <person name="Galens K."/>
            <person name="Fraser-Liggett C.M."/>
            <person name="Haas B.J."/>
            <person name="Inman J.M."/>
            <person name="Kent R."/>
            <person name="Lemieux S."/>
            <person name="Malavazi I."/>
            <person name="Orvis J."/>
            <person name="Roemer T."/>
            <person name="Ronning C.M."/>
            <person name="Sundaram J.P."/>
            <person name="Sutton G."/>
            <person name="Turner G."/>
            <person name="Venter J.C."/>
            <person name="White O.R."/>
            <person name="Whitty B.R."/>
            <person name="Youngman P."/>
            <person name="Wolfe K.H."/>
            <person name="Goldman G.H."/>
            <person name="Wortman J.R."/>
            <person name="Jiang B."/>
            <person name="Denning D.W."/>
            <person name="Nierman W.C."/>
        </authorList>
    </citation>
    <scope>NUCLEOTIDE SEQUENCE [LARGE SCALE GENOMIC DNA]</scope>
    <source>
        <strain evidence="10">CBS 144.89 / FGSC A1163 / CEA10</strain>
    </source>
</reference>
<evidence type="ECO:0000256" key="8">
    <source>
        <dbReference type="SAM" id="MobiDB-lite"/>
    </source>
</evidence>
<keyword evidence="7" id="KW-0406">Ion transport</keyword>
<dbReference type="HOGENOM" id="CLU_020370_5_0_1"/>
<gene>
    <name evidence="9" type="ORF">AFUB_071500</name>
</gene>
<dbReference type="Pfam" id="PF06963">
    <property type="entry name" value="FPN1"/>
    <property type="match status" value="2"/>
</dbReference>
<dbReference type="InterPro" id="IPR036259">
    <property type="entry name" value="MFS_trans_sf"/>
</dbReference>
<keyword evidence="10" id="KW-1185">Reference proteome</keyword>
<feature type="transmembrane region" description="Helical" evidence="7">
    <location>
        <begin position="295"/>
        <end position="317"/>
    </location>
</feature>
<dbReference type="Proteomes" id="UP000001699">
    <property type="component" value="Unassembled WGS sequence"/>
</dbReference>
<keyword evidence="6 7" id="KW-0472">Membrane</keyword>
<feature type="transmembrane region" description="Helical" evidence="7">
    <location>
        <begin position="85"/>
        <end position="105"/>
    </location>
</feature>
<keyword evidence="5 7" id="KW-1133">Transmembrane helix</keyword>
<evidence type="ECO:0000313" key="10">
    <source>
        <dbReference type="Proteomes" id="UP000001699"/>
    </source>
</evidence>
<dbReference type="PANTHER" id="PTHR11660">
    <property type="entry name" value="SOLUTE CARRIER FAMILY 40 MEMBER"/>
    <property type="match status" value="1"/>
</dbReference>
<evidence type="ECO:0000256" key="1">
    <source>
        <dbReference type="ARBA" id="ARBA00004141"/>
    </source>
</evidence>
<name>B0Y560_ASPFC</name>
<keyword evidence="4 7" id="KW-0812">Transmembrane</keyword>
<dbReference type="PhylomeDB" id="B0Y560"/>
<dbReference type="OrthoDB" id="648861at2759"/>
<feature type="transmembrane region" description="Helical" evidence="7">
    <location>
        <begin position="117"/>
        <end position="136"/>
    </location>
</feature>
<dbReference type="PANTHER" id="PTHR11660:SF57">
    <property type="entry name" value="SOLUTE CARRIER FAMILY 40 MEMBER"/>
    <property type="match status" value="1"/>
</dbReference>
<dbReference type="GO" id="GO:0005381">
    <property type="term" value="F:iron ion transmembrane transporter activity"/>
    <property type="evidence" value="ECO:0007669"/>
    <property type="project" value="UniProtKB-UniRule"/>
</dbReference>
<dbReference type="EMBL" id="DS499598">
    <property type="protein sequence ID" value="EDP50809.1"/>
    <property type="molecule type" value="Genomic_DNA"/>
</dbReference>
<dbReference type="InterPro" id="IPR009716">
    <property type="entry name" value="Ferroportin-1"/>
</dbReference>
<evidence type="ECO:0000256" key="6">
    <source>
        <dbReference type="ARBA" id="ARBA00023136"/>
    </source>
</evidence>
<feature type="transmembrane region" description="Helical" evidence="7">
    <location>
        <begin position="416"/>
        <end position="437"/>
    </location>
</feature>
<evidence type="ECO:0000313" key="9">
    <source>
        <dbReference type="EMBL" id="EDP50809.1"/>
    </source>
</evidence>
<feature type="transmembrane region" description="Helical" evidence="7">
    <location>
        <begin position="142"/>
        <end position="161"/>
    </location>
</feature>
<organism evidence="9 10">
    <name type="scientific">Aspergillus fumigatus (strain CBS 144.89 / FGSC A1163 / CEA10)</name>
    <name type="common">Neosartorya fumigata</name>
    <dbReference type="NCBI Taxonomy" id="451804"/>
    <lineage>
        <taxon>Eukaryota</taxon>
        <taxon>Fungi</taxon>
        <taxon>Dikarya</taxon>
        <taxon>Ascomycota</taxon>
        <taxon>Pezizomycotina</taxon>
        <taxon>Eurotiomycetes</taxon>
        <taxon>Eurotiomycetidae</taxon>
        <taxon>Eurotiales</taxon>
        <taxon>Aspergillaceae</taxon>
        <taxon>Aspergillus</taxon>
        <taxon>Aspergillus subgen. Fumigati</taxon>
    </lineage>
</organism>
<proteinExistence type="inferred from homology"/>
<feature type="transmembrane region" description="Helical" evidence="7">
    <location>
        <begin position="61"/>
        <end position="79"/>
    </location>
</feature>